<keyword evidence="2" id="KW-1185">Reference proteome</keyword>
<proteinExistence type="predicted"/>
<sequence length="147" mass="16058">MKNDRLDVPVRAEYASAVGLAVYCFAGLEWNAVWCCERIEPGSMEDLADRTAGRVADTLVHLVQGLEHSAKQSDLESGALEFRALVGARNNLVHAKPETAHDGEQALFRHGDQWTLSELEAVADAFATCGNRLDQALHGLLAERSSR</sequence>
<evidence type="ECO:0000313" key="2">
    <source>
        <dbReference type="Proteomes" id="UP000831921"/>
    </source>
</evidence>
<accession>A0ABY5N1A0</accession>
<protein>
    <submittedName>
        <fullName evidence="1">Uncharacterized protein</fullName>
    </submittedName>
</protein>
<name>A0ABY5N1A0_9SPHN</name>
<evidence type="ECO:0000313" key="1">
    <source>
        <dbReference type="EMBL" id="UUR09332.1"/>
    </source>
</evidence>
<organism evidence="1 2">
    <name type="scientific">Sphingomonas glaciei</name>
    <dbReference type="NCBI Taxonomy" id="2938948"/>
    <lineage>
        <taxon>Bacteria</taxon>
        <taxon>Pseudomonadati</taxon>
        <taxon>Pseudomonadota</taxon>
        <taxon>Alphaproteobacteria</taxon>
        <taxon>Sphingomonadales</taxon>
        <taxon>Sphingomonadaceae</taxon>
        <taxon>Sphingomonas</taxon>
    </lineage>
</organism>
<reference evidence="1 2" key="1">
    <citation type="submission" date="2022-05" db="EMBL/GenBank/DDBJ databases">
        <title>S8-45 Sphingomonas ultraviolaceadurans.</title>
        <authorList>
            <person name="Liu Y."/>
        </authorList>
    </citation>
    <scope>NUCLEOTIDE SEQUENCE [LARGE SCALE GENOMIC DNA]</scope>
    <source>
        <strain evidence="1 2">S8-45</strain>
    </source>
</reference>
<dbReference type="RefSeq" id="WP_249505099.1">
    <property type="nucleotide sequence ID" value="NZ_CP097253.1"/>
</dbReference>
<dbReference type="Proteomes" id="UP000831921">
    <property type="component" value="Chromosome"/>
</dbReference>
<dbReference type="EMBL" id="CP097253">
    <property type="protein sequence ID" value="UUR09332.1"/>
    <property type="molecule type" value="Genomic_DNA"/>
</dbReference>
<gene>
    <name evidence="1" type="ORF">M1K48_06895</name>
</gene>